<dbReference type="PANTHER" id="PTHR31189:SF2">
    <property type="entry name" value="RMLC-LIKE CUPINS SUPERFAMILY PROTEIN"/>
    <property type="match status" value="1"/>
</dbReference>
<feature type="signal peptide" evidence="2">
    <location>
        <begin position="1"/>
        <end position="23"/>
    </location>
</feature>
<dbReference type="AlphaFoldDB" id="A0A1S2XCB5"/>
<dbReference type="Proteomes" id="UP000087171">
    <property type="component" value="Chromosome Ca1"/>
</dbReference>
<dbReference type="SUPFAM" id="SSF51182">
    <property type="entry name" value="RmlC-like cupins"/>
    <property type="match status" value="1"/>
</dbReference>
<dbReference type="STRING" id="3827.A0A1S2XCB5"/>
<keyword evidence="2" id="KW-0732">Signal</keyword>
<dbReference type="eggNOG" id="ENOG502QRZP">
    <property type="taxonomic scope" value="Eukaryota"/>
</dbReference>
<feature type="domain" description="Cupin type-1" evidence="3">
    <location>
        <begin position="292"/>
        <end position="441"/>
    </location>
</feature>
<reference evidence="5" key="2">
    <citation type="submission" date="2025-08" db="UniProtKB">
        <authorList>
            <consortium name="RefSeq"/>
        </authorList>
    </citation>
    <scope>IDENTIFICATION</scope>
    <source>
        <tissue evidence="5">Etiolated seedlings</tissue>
    </source>
</reference>
<reference evidence="4" key="1">
    <citation type="journal article" date="2013" name="Nat. Biotechnol.">
        <title>Draft genome sequence of chickpea (Cicer arietinum) provides a resource for trait improvement.</title>
        <authorList>
            <person name="Varshney R.K."/>
            <person name="Song C."/>
            <person name="Saxena R.K."/>
            <person name="Azam S."/>
            <person name="Yu S."/>
            <person name="Sharpe A.G."/>
            <person name="Cannon S."/>
            <person name="Baek J."/>
            <person name="Rosen B.D."/>
            <person name="Tar'an B."/>
            <person name="Millan T."/>
            <person name="Zhang X."/>
            <person name="Ramsay L.D."/>
            <person name="Iwata A."/>
            <person name="Wang Y."/>
            <person name="Nelson W."/>
            <person name="Farmer A.D."/>
            <person name="Gaur P.M."/>
            <person name="Soderlund C."/>
            <person name="Penmetsa R.V."/>
            <person name="Xu C."/>
            <person name="Bharti A.K."/>
            <person name="He W."/>
            <person name="Winter P."/>
            <person name="Zhao S."/>
            <person name="Hane J.K."/>
            <person name="Carrasquilla-Garcia N."/>
            <person name="Condie J.A."/>
            <person name="Upadhyaya H.D."/>
            <person name="Luo M.C."/>
            <person name="Thudi M."/>
            <person name="Gowda C.L."/>
            <person name="Singh N.P."/>
            <person name="Lichtenzveig J."/>
            <person name="Gali K.K."/>
            <person name="Rubio J."/>
            <person name="Nadarajan N."/>
            <person name="Dolezel J."/>
            <person name="Bansal K.C."/>
            <person name="Xu X."/>
            <person name="Edwards D."/>
            <person name="Zhang G."/>
            <person name="Kahl G."/>
            <person name="Gil J."/>
            <person name="Singh K.B."/>
            <person name="Datta S.K."/>
            <person name="Jackson S.A."/>
            <person name="Wang J."/>
            <person name="Cook D.R."/>
        </authorList>
    </citation>
    <scope>NUCLEOTIDE SEQUENCE [LARGE SCALE GENOMIC DNA]</scope>
    <source>
        <strain evidence="4">cv. CDC Frontier</strain>
    </source>
</reference>
<evidence type="ECO:0000313" key="5">
    <source>
        <dbReference type="RefSeq" id="XP_004487139.1"/>
    </source>
</evidence>
<keyword evidence="4" id="KW-1185">Reference proteome</keyword>
<dbReference type="PANTHER" id="PTHR31189">
    <property type="entry name" value="OS03G0336100 PROTEIN-RELATED"/>
    <property type="match status" value="1"/>
</dbReference>
<accession>A0A1S2XCB5</accession>
<feature type="compositionally biased region" description="Acidic residues" evidence="1">
    <location>
        <begin position="243"/>
        <end position="254"/>
    </location>
</feature>
<dbReference type="InterPro" id="IPR006045">
    <property type="entry name" value="Cupin_1"/>
</dbReference>
<dbReference type="Gene3D" id="2.60.120.10">
    <property type="entry name" value="Jelly Rolls"/>
    <property type="match status" value="2"/>
</dbReference>
<dbReference type="KEGG" id="cam:101494720"/>
<protein>
    <submittedName>
        <fullName evidence="5">Vicilin-like seed storage protein At2g28490</fullName>
    </submittedName>
</protein>
<dbReference type="CDD" id="cd02245">
    <property type="entry name" value="cupin_7S_vicilin-like_C"/>
    <property type="match status" value="1"/>
</dbReference>
<feature type="domain" description="Cupin type-1" evidence="3">
    <location>
        <begin position="43"/>
        <end position="197"/>
    </location>
</feature>
<organism evidence="4 5">
    <name type="scientific">Cicer arietinum</name>
    <name type="common">Chickpea</name>
    <name type="synonym">Garbanzo</name>
    <dbReference type="NCBI Taxonomy" id="3827"/>
    <lineage>
        <taxon>Eukaryota</taxon>
        <taxon>Viridiplantae</taxon>
        <taxon>Streptophyta</taxon>
        <taxon>Embryophyta</taxon>
        <taxon>Tracheophyta</taxon>
        <taxon>Spermatophyta</taxon>
        <taxon>Magnoliopsida</taxon>
        <taxon>eudicotyledons</taxon>
        <taxon>Gunneridae</taxon>
        <taxon>Pentapetalae</taxon>
        <taxon>rosids</taxon>
        <taxon>fabids</taxon>
        <taxon>Fabales</taxon>
        <taxon>Fabaceae</taxon>
        <taxon>Papilionoideae</taxon>
        <taxon>50 kb inversion clade</taxon>
        <taxon>NPAAA clade</taxon>
        <taxon>Hologalegina</taxon>
        <taxon>IRL clade</taxon>
        <taxon>Cicereae</taxon>
        <taxon>Cicer</taxon>
    </lineage>
</organism>
<dbReference type="OrthoDB" id="2019862at2759"/>
<dbReference type="CDD" id="cd02244">
    <property type="entry name" value="cupin_7S_vicilin-like_N"/>
    <property type="match status" value="1"/>
</dbReference>
<dbReference type="RefSeq" id="XP_004487139.1">
    <property type="nucleotide sequence ID" value="XM_004487082.3"/>
</dbReference>
<name>A0A1S2XCB5_CICAR</name>
<evidence type="ECO:0000256" key="2">
    <source>
        <dbReference type="SAM" id="SignalP"/>
    </source>
</evidence>
<evidence type="ECO:0000259" key="3">
    <source>
        <dbReference type="SMART" id="SM00835"/>
    </source>
</evidence>
<gene>
    <name evidence="5" type="primary">LOC101494720</name>
</gene>
<evidence type="ECO:0000313" key="4">
    <source>
        <dbReference type="Proteomes" id="UP000087171"/>
    </source>
</evidence>
<dbReference type="InterPro" id="IPR011051">
    <property type="entry name" value="RmlC_Cupin_sf"/>
</dbReference>
<evidence type="ECO:0000256" key="1">
    <source>
        <dbReference type="SAM" id="MobiDB-lite"/>
    </source>
</evidence>
<feature type="chain" id="PRO_5010373314" evidence="2">
    <location>
        <begin position="24"/>
        <end position="488"/>
    </location>
</feature>
<dbReference type="GeneID" id="101494720"/>
<sequence length="488" mass="54936">MRDKATLLIMLLILCHGVAMTKGLWEIKNEDREDHGPQMPEKLFLLQNSKRVVKTDAGEMRVLESYGGRVSERRLHIGFINMEPSSLFVPQYLDSTLIVFVRSGEAKVGFIYEDELAERELKRGDVYQIPAGSAFYLLNIGKAQKLHIICSIDPSESLGIGIFQSFYIGGGAPVSVLSGFEPQILETAFNASEAELIKFFTRQHEGPIVHIGDSHVSASSLWNKFLQLKEDEKLNHLKKLVQDQEEDEDDEEKEEEKPQPSWSWRKLLESVFGDEMKKNKKDKVSHKSPHSCNLYDRKPDFKNTYGWSVALDGSDYSPLKTSGIGIYHVNLKPGSMMTPHVNPRATEYGMVVKGSGRIQIVFPNGSNAMDTHIKEGDVFFVPRYFAFCQIASKNEPLDFFGFTTSSRKNKPQFLVGATSLMKTMMGPELAAAFGVSEDTMRHILNAQHEAVILPTPWTESKQNYGNKLDLESLPTTKVVTNDDMIIGF</sequence>
<dbReference type="PaxDb" id="3827-XP_004487139.1"/>
<dbReference type="InterPro" id="IPR014710">
    <property type="entry name" value="RmlC-like_jellyroll"/>
</dbReference>
<dbReference type="Pfam" id="PF00190">
    <property type="entry name" value="Cupin_1"/>
    <property type="match status" value="2"/>
</dbReference>
<dbReference type="SMART" id="SM00835">
    <property type="entry name" value="Cupin_1"/>
    <property type="match status" value="2"/>
</dbReference>
<feature type="region of interest" description="Disordered" evidence="1">
    <location>
        <begin position="242"/>
        <end position="261"/>
    </location>
</feature>
<dbReference type="InterPro" id="IPR050253">
    <property type="entry name" value="Seed_Storage-Functional"/>
</dbReference>
<proteinExistence type="predicted"/>